<evidence type="ECO:0000256" key="4">
    <source>
        <dbReference type="ARBA" id="ARBA00015102"/>
    </source>
</evidence>
<dbReference type="SFLD" id="SFLDS00003">
    <property type="entry name" value="Haloacid_Dehalogenase"/>
    <property type="match status" value="1"/>
</dbReference>
<organism evidence="24 25">
    <name type="scientific">Blautia producta</name>
    <dbReference type="NCBI Taxonomy" id="33035"/>
    <lineage>
        <taxon>Bacteria</taxon>
        <taxon>Bacillati</taxon>
        <taxon>Bacillota</taxon>
        <taxon>Clostridia</taxon>
        <taxon>Lachnospirales</taxon>
        <taxon>Lachnospiraceae</taxon>
        <taxon>Blautia</taxon>
    </lineage>
</organism>
<dbReference type="PANTHER" id="PTHR43520">
    <property type="entry name" value="ATP7, ISOFORM B"/>
    <property type="match status" value="1"/>
</dbReference>
<keyword evidence="21" id="KW-1003">Cell membrane</keyword>
<feature type="transmembrane region" description="Helical" evidence="21">
    <location>
        <begin position="221"/>
        <end position="238"/>
    </location>
</feature>
<dbReference type="Gene3D" id="2.70.150.10">
    <property type="entry name" value="Calcium-transporting ATPase, cytoplasmic transduction domain A"/>
    <property type="match status" value="1"/>
</dbReference>
<proteinExistence type="inferred from homology"/>
<dbReference type="GO" id="GO:0043682">
    <property type="term" value="F:P-type divalent copper transporter activity"/>
    <property type="evidence" value="ECO:0007669"/>
    <property type="project" value="TreeGrafter"/>
</dbReference>
<evidence type="ECO:0000256" key="10">
    <source>
        <dbReference type="ARBA" id="ARBA00022796"/>
    </source>
</evidence>
<evidence type="ECO:0000256" key="13">
    <source>
        <dbReference type="ARBA" id="ARBA00022967"/>
    </source>
</evidence>
<dbReference type="GO" id="GO:0140581">
    <property type="term" value="F:P-type monovalent copper transporter activity"/>
    <property type="evidence" value="ECO:0007669"/>
    <property type="project" value="UniProtKB-EC"/>
</dbReference>
<feature type="transmembrane region" description="Helical" evidence="21">
    <location>
        <begin position="372"/>
        <end position="394"/>
    </location>
</feature>
<keyword evidence="7 21" id="KW-0479">Metal-binding</keyword>
<evidence type="ECO:0000256" key="7">
    <source>
        <dbReference type="ARBA" id="ARBA00022723"/>
    </source>
</evidence>
<keyword evidence="16" id="KW-0406">Ion transport</keyword>
<keyword evidence="24" id="KW-0378">Hydrolase</keyword>
<dbReference type="InterPro" id="IPR006122">
    <property type="entry name" value="HMA_Cu_ion-bd"/>
</dbReference>
<dbReference type="SUPFAM" id="SSF55008">
    <property type="entry name" value="HMA, heavy metal-associated domain"/>
    <property type="match status" value="2"/>
</dbReference>
<feature type="transmembrane region" description="Helical" evidence="21">
    <location>
        <begin position="143"/>
        <end position="160"/>
    </location>
</feature>
<dbReference type="Proteomes" id="UP000289794">
    <property type="component" value="Chromosome"/>
</dbReference>
<dbReference type="Gene3D" id="3.30.70.100">
    <property type="match status" value="2"/>
</dbReference>
<feature type="compositionally biased region" description="Basic and acidic residues" evidence="22">
    <location>
        <begin position="90"/>
        <end position="100"/>
    </location>
</feature>
<name>A0A4P6LYB5_9FIRM</name>
<feature type="transmembrane region" description="Helical" evidence="21">
    <location>
        <begin position="741"/>
        <end position="760"/>
    </location>
</feature>
<keyword evidence="13" id="KW-1278">Translocase</keyword>
<keyword evidence="15" id="KW-0186">Copper</keyword>
<dbReference type="Gene3D" id="3.40.50.1000">
    <property type="entry name" value="HAD superfamily/HAD-like"/>
    <property type="match status" value="1"/>
</dbReference>
<dbReference type="InterPro" id="IPR023299">
    <property type="entry name" value="ATPase_P-typ_cyto_dom_N"/>
</dbReference>
<keyword evidence="6 21" id="KW-0812">Transmembrane</keyword>
<evidence type="ECO:0000256" key="19">
    <source>
        <dbReference type="ARBA" id="ARBA00033239"/>
    </source>
</evidence>
<keyword evidence="5" id="KW-0813">Transport</keyword>
<evidence type="ECO:0000256" key="16">
    <source>
        <dbReference type="ARBA" id="ARBA00023065"/>
    </source>
</evidence>
<dbReference type="EMBL" id="CP035945">
    <property type="protein sequence ID" value="QBE97159.1"/>
    <property type="molecule type" value="Genomic_DNA"/>
</dbReference>
<dbReference type="InterPro" id="IPR006121">
    <property type="entry name" value="HMA_dom"/>
</dbReference>
<keyword evidence="17 21" id="KW-0472">Membrane</keyword>
<keyword evidence="8" id="KW-0677">Repeat</keyword>
<dbReference type="InterPro" id="IPR027256">
    <property type="entry name" value="P-typ_ATPase_IB"/>
</dbReference>
<accession>A0A4P6LYB5</accession>
<dbReference type="SFLD" id="SFLDF00027">
    <property type="entry name" value="p-type_atpase"/>
    <property type="match status" value="1"/>
</dbReference>
<keyword evidence="14 21" id="KW-1133">Transmembrane helix</keyword>
<evidence type="ECO:0000256" key="21">
    <source>
        <dbReference type="RuleBase" id="RU362081"/>
    </source>
</evidence>
<evidence type="ECO:0000256" key="18">
    <source>
        <dbReference type="ARBA" id="ARBA00029719"/>
    </source>
</evidence>
<dbReference type="SUPFAM" id="SSF56784">
    <property type="entry name" value="HAD-like"/>
    <property type="match status" value="1"/>
</dbReference>
<evidence type="ECO:0000256" key="12">
    <source>
        <dbReference type="ARBA" id="ARBA00022842"/>
    </source>
</evidence>
<dbReference type="InterPro" id="IPR008250">
    <property type="entry name" value="ATPase_P-typ_transduc_dom_A_sf"/>
</dbReference>
<dbReference type="Pfam" id="PF00122">
    <property type="entry name" value="E1-E2_ATPase"/>
    <property type="match status" value="1"/>
</dbReference>
<dbReference type="SUPFAM" id="SSF81653">
    <property type="entry name" value="Calcium ATPase, transduction domain A"/>
    <property type="match status" value="1"/>
</dbReference>
<dbReference type="CDD" id="cd00371">
    <property type="entry name" value="HMA"/>
    <property type="match status" value="2"/>
</dbReference>
<dbReference type="Pfam" id="PF00702">
    <property type="entry name" value="Hydrolase"/>
    <property type="match status" value="1"/>
</dbReference>
<keyword evidence="11 21" id="KW-0067">ATP-binding</keyword>
<evidence type="ECO:0000256" key="22">
    <source>
        <dbReference type="SAM" id="MobiDB-lite"/>
    </source>
</evidence>
<evidence type="ECO:0000256" key="6">
    <source>
        <dbReference type="ARBA" id="ARBA00022692"/>
    </source>
</evidence>
<keyword evidence="12" id="KW-0460">Magnesium</keyword>
<feature type="transmembrane region" description="Helical" evidence="21">
    <location>
        <begin position="400"/>
        <end position="425"/>
    </location>
</feature>
<evidence type="ECO:0000256" key="8">
    <source>
        <dbReference type="ARBA" id="ARBA00022737"/>
    </source>
</evidence>
<evidence type="ECO:0000256" key="3">
    <source>
        <dbReference type="ARBA" id="ARBA00012517"/>
    </source>
</evidence>
<dbReference type="NCBIfam" id="TIGR01494">
    <property type="entry name" value="ATPase_P-type"/>
    <property type="match status" value="1"/>
</dbReference>
<dbReference type="SFLD" id="SFLDG00002">
    <property type="entry name" value="C1.7:_P-type_atpase_like"/>
    <property type="match status" value="1"/>
</dbReference>
<dbReference type="InterPro" id="IPR001757">
    <property type="entry name" value="P_typ_ATPase"/>
</dbReference>
<reference evidence="24 25" key="1">
    <citation type="submission" date="2019-01" db="EMBL/GenBank/DDBJ databases">
        <title>PMF-metabolizing Aryl O-demethylase.</title>
        <authorList>
            <person name="Kim M."/>
        </authorList>
    </citation>
    <scope>NUCLEOTIDE SEQUENCE [LARGE SCALE GENOMIC DNA]</scope>
    <source>
        <strain evidence="24 25">PMF1</strain>
    </source>
</reference>
<evidence type="ECO:0000256" key="11">
    <source>
        <dbReference type="ARBA" id="ARBA00022840"/>
    </source>
</evidence>
<keyword evidence="9 21" id="KW-0547">Nucleotide-binding</keyword>
<dbReference type="FunFam" id="3.30.70.100:FF:000005">
    <property type="entry name" value="Copper-exporting P-type ATPase A"/>
    <property type="match status" value="1"/>
</dbReference>
<evidence type="ECO:0000313" key="24">
    <source>
        <dbReference type="EMBL" id="QBE97159.1"/>
    </source>
</evidence>
<dbReference type="EC" id="7.2.2.8" evidence="3"/>
<evidence type="ECO:0000256" key="20">
    <source>
        <dbReference type="ARBA" id="ARBA00049289"/>
    </source>
</evidence>
<dbReference type="KEGG" id="bpro:PMF13cell1_02712"/>
<comment type="similarity">
    <text evidence="2 21">Belongs to the cation transport ATPase (P-type) (TC 3.A.3) family. Type IB subfamily.</text>
</comment>
<dbReference type="PROSITE" id="PS00154">
    <property type="entry name" value="ATPASE_E1_E2"/>
    <property type="match status" value="1"/>
</dbReference>
<feature type="domain" description="HMA" evidence="23">
    <location>
        <begin position="797"/>
        <end position="862"/>
    </location>
</feature>
<dbReference type="InterPro" id="IPR017969">
    <property type="entry name" value="Heavy-metal-associated_CS"/>
</dbReference>
<feature type="transmembrane region" description="Helical" evidence="21">
    <location>
        <begin position="713"/>
        <end position="735"/>
    </location>
</feature>
<sequence length="867" mass="92580">MKQKFDVTGMTCSACSSRVEKCVRKLPGTKDVSVNLLTNSMQVDFDESALSVQEIENAVEQAGYGAAAAGGQEKAGAGKAVPKAQTSRTEAAKAGESPVEKHMHEMKNRMILSFLFLIPLMYVSMGHMAGLPLPGFLSGPENGVGFAMTQFLLCLPVVIVNRAYYTKGFSTLMHGAPNMDTLIAIGSAASLVYGIFAIYRIGYGLGVQDIALVDQYRHDLYFESAVMILAFINVGKYLEARSKGKTSEAIRKLMDMAPKTAVVERDGRQIEIPAEEAVEGDIFVVKPGSSIPADGIIIEGSTSVDEAAITGESIPVEKTVGDTVIAATMNKAGFIRFRGTKVGEDTTFSQIIRLVEEASSSKAPIAKIADKIAGIFVPVVMGIALITAVAWIIAGAAFEFALSCAIAVLVISCPCALGLATPVAIMVGTGKGAENGILIKSGEALEITHNIKSVVLDKTGTITQGKPQVTDILPEKRTETELLTVAASLEEKSEHPLAEAILERAKAEGIKADKAEDFLAVPGRGVQARINGKLYFAGSQKFAEEKGIAAEKQRQDMEHLAMEGKTPLLFFDEKEILGIIAAADVVKDTSAQAIREMKKLGIEVIMLTGDNRRTAEAIKRQLDIDTVIAEVLPQDKEREVAKLQEGGRTVAMVGDGINDAPALARADVGIAIGAGTDVAIESADIVLMKSDLLDVVTAVGLSKAVIRNIKQNLFWAFFYNACGIPLAAGLLYPMFGLKLSPMFGAAAMSLSSFFVVTNALRLRFFHVLKKPAAKERIETEGTVKQGRTLPENKEEIKMITMKIEGMMCPHCQAAVTKALNAVEGVKKTDVSLDDKAAYVEAVDGVSEDALKKAVVDAGYEVTEITMQ</sequence>
<dbReference type="GO" id="GO:0005886">
    <property type="term" value="C:plasma membrane"/>
    <property type="evidence" value="ECO:0007669"/>
    <property type="project" value="UniProtKB-SubCell"/>
</dbReference>
<evidence type="ECO:0000256" key="2">
    <source>
        <dbReference type="ARBA" id="ARBA00006024"/>
    </source>
</evidence>
<keyword evidence="10" id="KW-0187">Copper transport</keyword>
<comment type="catalytic activity">
    <reaction evidence="20">
        <text>Cu(+)(in) + ATP + H2O = Cu(+)(out) + ADP + phosphate + H(+)</text>
        <dbReference type="Rhea" id="RHEA:25792"/>
        <dbReference type="ChEBI" id="CHEBI:15377"/>
        <dbReference type="ChEBI" id="CHEBI:15378"/>
        <dbReference type="ChEBI" id="CHEBI:30616"/>
        <dbReference type="ChEBI" id="CHEBI:43474"/>
        <dbReference type="ChEBI" id="CHEBI:49552"/>
        <dbReference type="ChEBI" id="CHEBI:456216"/>
        <dbReference type="EC" id="7.2.2.8"/>
    </reaction>
</comment>
<dbReference type="PRINTS" id="PR00941">
    <property type="entry name" value="CDATPASE"/>
</dbReference>
<feature type="transmembrane region" description="Helical" evidence="21">
    <location>
        <begin position="181"/>
        <end position="201"/>
    </location>
</feature>
<dbReference type="Gene3D" id="3.40.1110.10">
    <property type="entry name" value="Calcium-transporting ATPase, cytoplasmic domain N"/>
    <property type="match status" value="1"/>
</dbReference>
<dbReference type="PROSITE" id="PS01047">
    <property type="entry name" value="HMA_1"/>
    <property type="match status" value="2"/>
</dbReference>
<comment type="subcellular location">
    <subcellularLocation>
        <location evidence="1">Cell membrane</location>
        <topology evidence="1">Multi-pass membrane protein</topology>
    </subcellularLocation>
</comment>
<evidence type="ECO:0000256" key="15">
    <source>
        <dbReference type="ARBA" id="ARBA00023008"/>
    </source>
</evidence>
<feature type="region of interest" description="Disordered" evidence="22">
    <location>
        <begin position="75"/>
        <end position="100"/>
    </location>
</feature>
<gene>
    <name evidence="24" type="primary">copA</name>
    <name evidence="24" type="ORF">PMF13cell1_02712</name>
</gene>
<dbReference type="GO" id="GO:0005524">
    <property type="term" value="F:ATP binding"/>
    <property type="evidence" value="ECO:0007669"/>
    <property type="project" value="UniProtKB-UniRule"/>
</dbReference>
<evidence type="ECO:0000256" key="1">
    <source>
        <dbReference type="ARBA" id="ARBA00004651"/>
    </source>
</evidence>
<dbReference type="PRINTS" id="PR00119">
    <property type="entry name" value="CATATPASE"/>
</dbReference>
<dbReference type="NCBIfam" id="TIGR01511">
    <property type="entry name" value="ATPase-IB1_Cu"/>
    <property type="match status" value="1"/>
</dbReference>
<dbReference type="PROSITE" id="PS50846">
    <property type="entry name" value="HMA_2"/>
    <property type="match status" value="2"/>
</dbReference>
<dbReference type="NCBIfam" id="TIGR00003">
    <property type="entry name" value="copper ion binding protein"/>
    <property type="match status" value="2"/>
</dbReference>
<dbReference type="InterPro" id="IPR036412">
    <property type="entry name" value="HAD-like_sf"/>
</dbReference>
<dbReference type="SUPFAM" id="SSF81665">
    <property type="entry name" value="Calcium ATPase, transmembrane domain M"/>
    <property type="match status" value="1"/>
</dbReference>
<dbReference type="FunFam" id="2.70.150.10:FF:000002">
    <property type="entry name" value="Copper-transporting ATPase 1, putative"/>
    <property type="match status" value="1"/>
</dbReference>
<evidence type="ECO:0000256" key="14">
    <source>
        <dbReference type="ARBA" id="ARBA00022989"/>
    </source>
</evidence>
<dbReference type="RefSeq" id="WP_130181042.1">
    <property type="nucleotide sequence ID" value="NZ_CP035945.1"/>
</dbReference>
<protein>
    <recommendedName>
        <fullName evidence="4">Copper-exporting P-type ATPase</fullName>
        <ecNumber evidence="3">7.2.2.8</ecNumber>
    </recommendedName>
    <alternativeName>
        <fullName evidence="18">Copper-exporting P-type ATPase A</fullName>
    </alternativeName>
    <alternativeName>
        <fullName evidence="19">Cu(+)-exporting ATPase</fullName>
    </alternativeName>
</protein>
<dbReference type="PANTHER" id="PTHR43520:SF8">
    <property type="entry name" value="P-TYPE CU(+) TRANSPORTER"/>
    <property type="match status" value="1"/>
</dbReference>
<feature type="transmembrane region" description="Helical" evidence="21">
    <location>
        <begin position="111"/>
        <end position="131"/>
    </location>
</feature>
<evidence type="ECO:0000313" key="25">
    <source>
        <dbReference type="Proteomes" id="UP000289794"/>
    </source>
</evidence>
<dbReference type="AlphaFoldDB" id="A0A4P6LYB5"/>
<evidence type="ECO:0000256" key="5">
    <source>
        <dbReference type="ARBA" id="ARBA00022448"/>
    </source>
</evidence>
<dbReference type="InterPro" id="IPR023298">
    <property type="entry name" value="ATPase_P-typ_TM_dom_sf"/>
</dbReference>
<dbReference type="InterPro" id="IPR018303">
    <property type="entry name" value="ATPase_P-typ_P_site"/>
</dbReference>
<dbReference type="NCBIfam" id="TIGR01525">
    <property type="entry name" value="ATPase-IB_hvy"/>
    <property type="match status" value="1"/>
</dbReference>
<evidence type="ECO:0000256" key="9">
    <source>
        <dbReference type="ARBA" id="ARBA00022741"/>
    </source>
</evidence>
<dbReference type="CDD" id="cd02094">
    <property type="entry name" value="P-type_ATPase_Cu-like"/>
    <property type="match status" value="1"/>
</dbReference>
<evidence type="ECO:0000259" key="23">
    <source>
        <dbReference type="PROSITE" id="PS50846"/>
    </source>
</evidence>
<dbReference type="GO" id="GO:0055070">
    <property type="term" value="P:copper ion homeostasis"/>
    <property type="evidence" value="ECO:0007669"/>
    <property type="project" value="TreeGrafter"/>
</dbReference>
<dbReference type="InterPro" id="IPR059000">
    <property type="entry name" value="ATPase_P-type_domA"/>
</dbReference>
<dbReference type="InterPro" id="IPR036163">
    <property type="entry name" value="HMA_dom_sf"/>
</dbReference>
<dbReference type="InterPro" id="IPR044492">
    <property type="entry name" value="P_typ_ATPase_HD_dom"/>
</dbReference>
<dbReference type="GO" id="GO:0005507">
    <property type="term" value="F:copper ion binding"/>
    <property type="evidence" value="ECO:0007669"/>
    <property type="project" value="InterPro"/>
</dbReference>
<dbReference type="InterPro" id="IPR023214">
    <property type="entry name" value="HAD_sf"/>
</dbReference>
<evidence type="ECO:0000256" key="17">
    <source>
        <dbReference type="ARBA" id="ARBA00023136"/>
    </source>
</evidence>
<dbReference type="GO" id="GO:0016887">
    <property type="term" value="F:ATP hydrolysis activity"/>
    <property type="evidence" value="ECO:0007669"/>
    <property type="project" value="InterPro"/>
</dbReference>
<feature type="domain" description="HMA" evidence="23">
    <location>
        <begin position="1"/>
        <end position="67"/>
    </location>
</feature>
<dbReference type="Pfam" id="PF00403">
    <property type="entry name" value="HMA"/>
    <property type="match status" value="2"/>
</dbReference>